<proteinExistence type="predicted"/>
<evidence type="ECO:0000313" key="10">
    <source>
        <dbReference type="Proteomes" id="UP001163104"/>
    </source>
</evidence>
<organism evidence="9 10">
    <name type="scientific">Cytobacillus firmus</name>
    <name type="common">Bacillus firmus</name>
    <dbReference type="NCBI Taxonomy" id="1399"/>
    <lineage>
        <taxon>Bacteria</taxon>
        <taxon>Bacillati</taxon>
        <taxon>Bacillota</taxon>
        <taxon>Bacilli</taxon>
        <taxon>Bacillales</taxon>
        <taxon>Bacillaceae</taxon>
        <taxon>Cytobacillus</taxon>
    </lineage>
</organism>
<dbReference type="PANTHER" id="PTHR36432">
    <property type="match status" value="1"/>
</dbReference>
<dbReference type="FunFam" id="2.10.260.10:FF:000001">
    <property type="entry name" value="Stage V sporulation protein T"/>
    <property type="match status" value="1"/>
</dbReference>
<evidence type="ECO:0000256" key="4">
    <source>
        <dbReference type="ARBA" id="ARBA00023125"/>
    </source>
</evidence>
<dbReference type="Gene3D" id="2.10.260.10">
    <property type="match status" value="1"/>
</dbReference>
<dbReference type="PROSITE" id="PS51740">
    <property type="entry name" value="SPOVT_ABRB"/>
    <property type="match status" value="1"/>
</dbReference>
<gene>
    <name evidence="9" type="primary">spoVT</name>
    <name evidence="9" type="ORF">OD459_14370</name>
</gene>
<dbReference type="GO" id="GO:0003677">
    <property type="term" value="F:DNA binding"/>
    <property type="evidence" value="ECO:0007669"/>
    <property type="project" value="UniProtKB-UniRule"/>
</dbReference>
<keyword evidence="2" id="KW-0749">Sporulation</keyword>
<protein>
    <submittedName>
        <fullName evidence="9">Stage V sporulation protein T</fullName>
    </submittedName>
</protein>
<keyword evidence="6" id="KW-0804">Transcription</keyword>
<dbReference type="EMBL" id="CP107027">
    <property type="protein sequence ID" value="UYG97915.1"/>
    <property type="molecule type" value="Genomic_DNA"/>
</dbReference>
<dbReference type="InterPro" id="IPR037914">
    <property type="entry name" value="SpoVT-AbrB_sf"/>
</dbReference>
<evidence type="ECO:0000256" key="2">
    <source>
        <dbReference type="ARBA" id="ARBA00022969"/>
    </source>
</evidence>
<dbReference type="Proteomes" id="UP001163104">
    <property type="component" value="Chromosome"/>
</dbReference>
<dbReference type="Pfam" id="PF15714">
    <property type="entry name" value="SpoVT_C"/>
    <property type="match status" value="1"/>
</dbReference>
<name>A0AA46Q1P1_CYTFI</name>
<dbReference type="GO" id="GO:0030435">
    <property type="term" value="P:sporulation resulting in formation of a cellular spore"/>
    <property type="evidence" value="ECO:0007669"/>
    <property type="project" value="UniProtKB-KW"/>
</dbReference>
<dbReference type="Gene3D" id="3.30.450.40">
    <property type="match status" value="1"/>
</dbReference>
<dbReference type="PANTHER" id="PTHR36432:SF1">
    <property type="entry name" value="STAGE V SPORULATION PROTEIN T"/>
    <property type="match status" value="1"/>
</dbReference>
<dbReference type="GO" id="GO:0042802">
    <property type="term" value="F:identical protein binding"/>
    <property type="evidence" value="ECO:0007669"/>
    <property type="project" value="UniProtKB-ARBA"/>
</dbReference>
<dbReference type="NCBIfam" id="TIGR02851">
    <property type="entry name" value="spore_V_T"/>
    <property type="match status" value="1"/>
</dbReference>
<dbReference type="SUPFAM" id="SSF89447">
    <property type="entry name" value="AbrB/MazE/MraZ-like"/>
    <property type="match status" value="1"/>
</dbReference>
<feature type="domain" description="SpoVT-AbrB" evidence="8">
    <location>
        <begin position="12"/>
        <end position="58"/>
    </location>
</feature>
<evidence type="ECO:0000259" key="8">
    <source>
        <dbReference type="PROSITE" id="PS51740"/>
    </source>
</evidence>
<reference evidence="9" key="1">
    <citation type="submission" date="2022-10" db="EMBL/GenBank/DDBJ databases">
        <title>Mechanism of multi-heavy metal repair in Cytobacillus Firmus M7.</title>
        <authorList>
            <person name="Li X."/>
            <person name="Yu C."/>
        </authorList>
    </citation>
    <scope>NUCLEOTIDE SEQUENCE</scope>
    <source>
        <strain evidence="9">M7</strain>
    </source>
</reference>
<dbReference type="SMART" id="SM00966">
    <property type="entry name" value="SpoVT_AbrB"/>
    <property type="match status" value="1"/>
</dbReference>
<keyword evidence="4 7" id="KW-0238">DNA-binding</keyword>
<evidence type="ECO:0000256" key="3">
    <source>
        <dbReference type="ARBA" id="ARBA00023015"/>
    </source>
</evidence>
<dbReference type="InterPro" id="IPR014213">
    <property type="entry name" value="SpoVT"/>
</dbReference>
<dbReference type="InterPro" id="IPR007159">
    <property type="entry name" value="SpoVT-AbrB_dom"/>
</dbReference>
<keyword evidence="3" id="KW-0805">Transcription regulation</keyword>
<sequence length="185" mass="20442">MKVRQRWMKATGIVRRIDDLGRVVIPKEIRRTLRIREGDPLEIFVDRDGEVILKKYSPISELSDFAKEYAEALYDSLGNPVLICDRDTYIAVAGGSKKDYLNKNISDLVEKTMEERSSVLVNQSGDISLVDGNTESSSAYTIGPIIANGDPIGAVIIFAKEDSLGDVEQKAVETAAGFLARQMES</sequence>
<dbReference type="NCBIfam" id="TIGR01439">
    <property type="entry name" value="lp_hng_hel_AbrB"/>
    <property type="match status" value="1"/>
</dbReference>
<dbReference type="InterPro" id="IPR029016">
    <property type="entry name" value="GAF-like_dom_sf"/>
</dbReference>
<evidence type="ECO:0000256" key="6">
    <source>
        <dbReference type="ARBA" id="ARBA00023163"/>
    </source>
</evidence>
<evidence type="ECO:0000313" key="9">
    <source>
        <dbReference type="EMBL" id="UYG97915.1"/>
    </source>
</evidence>
<evidence type="ECO:0000256" key="1">
    <source>
        <dbReference type="ARBA" id="ARBA00022491"/>
    </source>
</evidence>
<dbReference type="InterPro" id="IPR052731">
    <property type="entry name" value="B_subtilis_Trans_State_Reg"/>
</dbReference>
<dbReference type="Pfam" id="PF04014">
    <property type="entry name" value="MazE_antitoxin"/>
    <property type="match status" value="1"/>
</dbReference>
<keyword evidence="1" id="KW-0678">Repressor</keyword>
<keyword evidence="5" id="KW-0010">Activator</keyword>
<evidence type="ECO:0000256" key="7">
    <source>
        <dbReference type="PROSITE-ProRule" id="PRU01076"/>
    </source>
</evidence>
<dbReference type="AlphaFoldDB" id="A0AA46Q1P1"/>
<dbReference type="PIRSF" id="PIRSF026579">
    <property type="entry name" value="Spore_V_T"/>
    <property type="match status" value="1"/>
</dbReference>
<evidence type="ECO:0000256" key="5">
    <source>
        <dbReference type="ARBA" id="ARBA00023159"/>
    </source>
</evidence>
<accession>A0AA46Q1P1</accession>